<dbReference type="Proteomes" id="UP001360560">
    <property type="component" value="Unassembled WGS sequence"/>
</dbReference>
<evidence type="ECO:0000313" key="6">
    <source>
        <dbReference type="Proteomes" id="UP001360560"/>
    </source>
</evidence>
<gene>
    <name evidence="5" type="ORF">DASC09_006520</name>
</gene>
<dbReference type="GO" id="GO:0008270">
    <property type="term" value="F:zinc ion binding"/>
    <property type="evidence" value="ECO:0007669"/>
    <property type="project" value="UniProtKB-KW"/>
</dbReference>
<evidence type="ECO:0000256" key="1">
    <source>
        <dbReference type="ARBA" id="ARBA00022723"/>
    </source>
</evidence>
<keyword evidence="1" id="KW-0479">Metal-binding</keyword>
<dbReference type="PROSITE" id="PS01358">
    <property type="entry name" value="ZF_RANBP2_1"/>
    <property type="match status" value="1"/>
</dbReference>
<dbReference type="AlphaFoldDB" id="A0AAV5QF08"/>
<keyword evidence="2" id="KW-0863">Zinc-finger</keyword>
<dbReference type="EMBL" id="BTFZ01000001">
    <property type="protein sequence ID" value="GMM33327.1"/>
    <property type="molecule type" value="Genomic_DNA"/>
</dbReference>
<comment type="caution">
    <text evidence="5">The sequence shown here is derived from an EMBL/GenBank/DDBJ whole genome shotgun (WGS) entry which is preliminary data.</text>
</comment>
<protein>
    <recommendedName>
        <fullName evidence="4">RanBP2-type domain-containing protein</fullName>
    </recommendedName>
</protein>
<keyword evidence="6" id="KW-1185">Reference proteome</keyword>
<evidence type="ECO:0000259" key="4">
    <source>
        <dbReference type="PROSITE" id="PS01358"/>
    </source>
</evidence>
<dbReference type="GeneID" id="90071306"/>
<dbReference type="RefSeq" id="XP_064850327.1">
    <property type="nucleotide sequence ID" value="XM_064994255.1"/>
</dbReference>
<accession>A0AAV5QF08</accession>
<reference evidence="5 6" key="1">
    <citation type="journal article" date="2023" name="Elife">
        <title>Identification of key yeast species and microbe-microbe interactions impacting larval growth of Drosophila in the wild.</title>
        <authorList>
            <person name="Mure A."/>
            <person name="Sugiura Y."/>
            <person name="Maeda R."/>
            <person name="Honda K."/>
            <person name="Sakurai N."/>
            <person name="Takahashi Y."/>
            <person name="Watada M."/>
            <person name="Katoh T."/>
            <person name="Gotoh A."/>
            <person name="Gotoh Y."/>
            <person name="Taniguchi I."/>
            <person name="Nakamura K."/>
            <person name="Hayashi T."/>
            <person name="Katayama T."/>
            <person name="Uemura T."/>
            <person name="Hattori Y."/>
        </authorList>
    </citation>
    <scope>NUCLEOTIDE SEQUENCE [LARGE SCALE GENOMIC DNA]</scope>
    <source>
        <strain evidence="5 6">SC-9</strain>
    </source>
</reference>
<organism evidence="5 6">
    <name type="scientific">Saccharomycopsis crataegensis</name>
    <dbReference type="NCBI Taxonomy" id="43959"/>
    <lineage>
        <taxon>Eukaryota</taxon>
        <taxon>Fungi</taxon>
        <taxon>Dikarya</taxon>
        <taxon>Ascomycota</taxon>
        <taxon>Saccharomycotina</taxon>
        <taxon>Saccharomycetes</taxon>
        <taxon>Saccharomycopsidaceae</taxon>
        <taxon>Saccharomycopsis</taxon>
    </lineage>
</organism>
<evidence type="ECO:0000256" key="3">
    <source>
        <dbReference type="ARBA" id="ARBA00022833"/>
    </source>
</evidence>
<proteinExistence type="predicted"/>
<name>A0AAV5QF08_9ASCO</name>
<dbReference type="InterPro" id="IPR001876">
    <property type="entry name" value="Znf_RanBP2"/>
</dbReference>
<keyword evidence="3" id="KW-0862">Zinc</keyword>
<evidence type="ECO:0000256" key="2">
    <source>
        <dbReference type="ARBA" id="ARBA00022771"/>
    </source>
</evidence>
<feature type="domain" description="RanBP2-type" evidence="4">
    <location>
        <begin position="31"/>
        <end position="50"/>
    </location>
</feature>
<sequence length="64" mass="7504">MITSTETTSLKNFVYSKEYGYDCDDPNIVYWCCCHCRTKNPDFFTNCTCCKKKSCGKCNYPWVD</sequence>
<evidence type="ECO:0000313" key="5">
    <source>
        <dbReference type="EMBL" id="GMM33327.1"/>
    </source>
</evidence>